<gene>
    <name evidence="2" type="ORF">LTR77_004710</name>
</gene>
<accession>A0AAV9PAC1</accession>
<evidence type="ECO:0000259" key="1">
    <source>
        <dbReference type="PROSITE" id="PS50280"/>
    </source>
</evidence>
<evidence type="ECO:0000313" key="3">
    <source>
        <dbReference type="Proteomes" id="UP001337655"/>
    </source>
</evidence>
<dbReference type="SMART" id="SM00317">
    <property type="entry name" value="SET"/>
    <property type="match status" value="1"/>
</dbReference>
<comment type="caution">
    <text evidence="2">The sequence shown here is derived from an EMBL/GenBank/DDBJ whole genome shotgun (WGS) entry which is preliminary data.</text>
</comment>
<dbReference type="CDD" id="cd20071">
    <property type="entry name" value="SET_SMYD"/>
    <property type="match status" value="1"/>
</dbReference>
<dbReference type="InterPro" id="IPR001214">
    <property type="entry name" value="SET_dom"/>
</dbReference>
<dbReference type="EMBL" id="JAVRRT010000007">
    <property type="protein sequence ID" value="KAK5170126.1"/>
    <property type="molecule type" value="Genomic_DNA"/>
</dbReference>
<dbReference type="PANTHER" id="PTHR47332">
    <property type="entry name" value="SET DOMAIN-CONTAINING PROTEIN 5"/>
    <property type="match status" value="1"/>
</dbReference>
<dbReference type="AlphaFoldDB" id="A0AAV9PAC1"/>
<dbReference type="GeneID" id="89926055"/>
<name>A0AAV9PAC1_9PEZI</name>
<dbReference type="SUPFAM" id="SSF82199">
    <property type="entry name" value="SET domain"/>
    <property type="match status" value="1"/>
</dbReference>
<dbReference type="PANTHER" id="PTHR47332:SF4">
    <property type="entry name" value="SET DOMAIN-CONTAINING PROTEIN 5"/>
    <property type="match status" value="1"/>
</dbReference>
<dbReference type="Proteomes" id="UP001337655">
    <property type="component" value="Unassembled WGS sequence"/>
</dbReference>
<proteinExistence type="predicted"/>
<dbReference type="InterPro" id="IPR046341">
    <property type="entry name" value="SET_dom_sf"/>
</dbReference>
<evidence type="ECO:0000313" key="2">
    <source>
        <dbReference type="EMBL" id="KAK5170126.1"/>
    </source>
</evidence>
<feature type="domain" description="SET" evidence="1">
    <location>
        <begin position="7"/>
        <end position="193"/>
    </location>
</feature>
<dbReference type="PROSITE" id="PS50280">
    <property type="entry name" value="SET"/>
    <property type="match status" value="1"/>
</dbReference>
<dbReference type="Gene3D" id="2.170.270.10">
    <property type="entry name" value="SET domain"/>
    <property type="match status" value="1"/>
</dbReference>
<protein>
    <recommendedName>
        <fullName evidence="1">SET domain-containing protein</fullName>
    </recommendedName>
</protein>
<reference evidence="2 3" key="1">
    <citation type="submission" date="2023-08" db="EMBL/GenBank/DDBJ databases">
        <title>Black Yeasts Isolated from many extreme environments.</title>
        <authorList>
            <person name="Coleine C."/>
            <person name="Stajich J.E."/>
            <person name="Selbmann L."/>
        </authorList>
    </citation>
    <scope>NUCLEOTIDE SEQUENCE [LARGE SCALE GENOMIC DNA]</scope>
    <source>
        <strain evidence="2 3">CCFEE 5935</strain>
    </source>
</reference>
<dbReference type="Pfam" id="PF00856">
    <property type="entry name" value="SET"/>
    <property type="match status" value="1"/>
</dbReference>
<organism evidence="2 3">
    <name type="scientific">Saxophila tyrrhenica</name>
    <dbReference type="NCBI Taxonomy" id="1690608"/>
    <lineage>
        <taxon>Eukaryota</taxon>
        <taxon>Fungi</taxon>
        <taxon>Dikarya</taxon>
        <taxon>Ascomycota</taxon>
        <taxon>Pezizomycotina</taxon>
        <taxon>Dothideomycetes</taxon>
        <taxon>Dothideomycetidae</taxon>
        <taxon>Mycosphaerellales</taxon>
        <taxon>Extremaceae</taxon>
        <taxon>Saxophila</taxon>
    </lineage>
</organism>
<dbReference type="RefSeq" id="XP_064659324.1">
    <property type="nucleotide sequence ID" value="XM_064801963.1"/>
</dbReference>
<sequence>MAPYPRTKFLVEPTPPNGLDVLATEHVIRGELIMSDKPILCYAGDDGPLHTNGGISPQISLERYEKLFRDFDRLPYEQRRMYDCLVHHKHFDQQAEQYTHKYPTTQKMDREHILVYGKFEQNAFVEQNLAAPREQLEKPKRAVFVDAARFNHSCTPNAFAMFDCSAIMTDEWRLHVRALREIDMGEEITIAYVPVLVHPVGRNNDLMKKFSFKCRCKACGPKEGVAKLGWTDYEPVSASRRHKLYFLDLTFVKESASEPEGPEAEELKVTRRIELLEQRLALMTEEGVEGLSKSEA</sequence>
<keyword evidence="3" id="KW-1185">Reference proteome</keyword>
<dbReference type="InterPro" id="IPR053185">
    <property type="entry name" value="SET_domain_protein"/>
</dbReference>